<feature type="binding site" evidence="2">
    <location>
        <position position="190"/>
    </location>
    <ligand>
        <name>FAD</name>
        <dbReference type="ChEBI" id="CHEBI:57692"/>
    </ligand>
</feature>
<keyword evidence="2" id="KW-0547">Nucleotide-binding</keyword>
<dbReference type="AlphaFoldDB" id="A0A397ND54"/>
<evidence type="ECO:0000313" key="4">
    <source>
        <dbReference type="Proteomes" id="UP000266568"/>
    </source>
</evidence>
<dbReference type="EMBL" id="QXDC01000006">
    <property type="protein sequence ID" value="RIA35392.1"/>
    <property type="molecule type" value="Genomic_DNA"/>
</dbReference>
<dbReference type="InterPro" id="IPR036188">
    <property type="entry name" value="FAD/NAD-bd_sf"/>
</dbReference>
<dbReference type="PIRSF" id="PIRSF011396">
    <property type="entry name" value="Trp_halogenase"/>
    <property type="match status" value="1"/>
</dbReference>
<feature type="binding site" evidence="2">
    <location>
        <position position="352"/>
    </location>
    <ligand>
        <name>FAD</name>
        <dbReference type="ChEBI" id="CHEBI:57692"/>
    </ligand>
</feature>
<dbReference type="GO" id="GO:0004497">
    <property type="term" value="F:monooxygenase activity"/>
    <property type="evidence" value="ECO:0007669"/>
    <property type="project" value="InterPro"/>
</dbReference>
<dbReference type="SUPFAM" id="SSF51905">
    <property type="entry name" value="FAD/NAD(P)-binding domain"/>
    <property type="match status" value="1"/>
</dbReference>
<gene>
    <name evidence="3" type="ORF">DFR49_4169</name>
</gene>
<dbReference type="PANTHER" id="PTHR43747">
    <property type="entry name" value="FAD-BINDING PROTEIN"/>
    <property type="match status" value="1"/>
</dbReference>
<dbReference type="InterPro" id="IPR050816">
    <property type="entry name" value="Flavin-dep_Halogenase_NPB"/>
</dbReference>
<keyword evidence="4" id="KW-1185">Reference proteome</keyword>
<feature type="binding site" evidence="2">
    <location>
        <position position="348"/>
    </location>
    <ligand>
        <name>L-tryptophan</name>
        <dbReference type="ChEBI" id="CHEBI:57912"/>
    </ligand>
</feature>
<dbReference type="PANTHER" id="PTHR43747:SF4">
    <property type="entry name" value="FLAVIN-DEPENDENT TRYPTOPHAN HALOGENASE"/>
    <property type="match status" value="1"/>
</dbReference>
<feature type="binding site" evidence="2">
    <location>
        <begin position="17"/>
        <end position="20"/>
    </location>
    <ligand>
        <name>FAD</name>
        <dbReference type="ChEBI" id="CHEBI:57692"/>
    </ligand>
</feature>
<proteinExistence type="predicted"/>
<organism evidence="3 4">
    <name type="scientific">Hephaestia caeni</name>
    <dbReference type="NCBI Taxonomy" id="645617"/>
    <lineage>
        <taxon>Bacteria</taxon>
        <taxon>Pseudomonadati</taxon>
        <taxon>Pseudomonadota</taxon>
        <taxon>Alphaproteobacteria</taxon>
        <taxon>Sphingomonadales</taxon>
        <taxon>Sphingomonadaceae</taxon>
        <taxon>Hephaestia</taxon>
    </lineage>
</organism>
<dbReference type="RefSeq" id="WP_119037551.1">
    <property type="nucleotide sequence ID" value="NZ_QXDC01000006.1"/>
</dbReference>
<evidence type="ECO:0000256" key="1">
    <source>
        <dbReference type="PIRSR" id="PIRSR011396-1"/>
    </source>
</evidence>
<evidence type="ECO:0000256" key="2">
    <source>
        <dbReference type="PIRSR" id="PIRSR011396-2"/>
    </source>
</evidence>
<dbReference type="InterPro" id="IPR033856">
    <property type="entry name" value="Trp_halogen"/>
</dbReference>
<protein>
    <submittedName>
        <fullName evidence="3">Tryptophan halogenase</fullName>
    </submittedName>
</protein>
<name>A0A397ND54_9SPHN</name>
<sequence>MDMTSPDRIRSLVIVGGGTAGWMAAAALAKHFQRSDLAITLVESSAIGTIGVGEATIPTIRRFYARLGMSDMEVMRATHATAKLGISFEGWDHPGSRCLHPFGLFGQDYGGIGFHHLWLDARARGDETPLTAYSLGAGLADHGRMALPQPNPPTPLATYDWALHLDASLFAQHLRGFAERAGVTRIDARVEDVELAEDGRIAAIRLDEGRRIAGDFFIDCTGFRSLLLGETLGVDYVDWGQWLPCDTAIATQTENDAATPLPPHTRVIARDAGWQWRIPLQHRAGNGIVYSSAHASDDEALAALTADLPGTPVTEPRRIPFRPGRRRLSWAKNCVALGLAAGFVEPLESTSIAVIETGIERLKQLFPDTRLDPALASEFNDATGRELDRLRDFLVLHYKLARRGDTSFWRACAAIDVPETLRHKLAVWDAGGEFVRYRWEMFHPSSWLAIYSGFGRLPQRLSPALDGIDRAGLDAAMAKMRTSVAETVARAPSHAQFLSAIPQ</sequence>
<reference evidence="3 4" key="1">
    <citation type="submission" date="2018-08" db="EMBL/GenBank/DDBJ databases">
        <title>Genomic Encyclopedia of Type Strains, Phase IV (KMG-IV): sequencing the most valuable type-strain genomes for metagenomic binning, comparative biology and taxonomic classification.</title>
        <authorList>
            <person name="Goeker M."/>
        </authorList>
    </citation>
    <scope>NUCLEOTIDE SEQUENCE [LARGE SCALE GENOMIC DNA]</scope>
    <source>
        <strain evidence="3 4">DSM 25527</strain>
    </source>
</reference>
<keyword evidence="2" id="KW-0285">Flavoprotein</keyword>
<feature type="binding site" evidence="2">
    <location>
        <position position="339"/>
    </location>
    <ligand>
        <name>FAD</name>
        <dbReference type="ChEBI" id="CHEBI:57692"/>
    </ligand>
</feature>
<feature type="binding site" evidence="2">
    <location>
        <position position="83"/>
    </location>
    <ligand>
        <name>7-chloro-L-tryptophan</name>
        <dbReference type="ChEBI" id="CHEBI:58713"/>
    </ligand>
</feature>
<dbReference type="InterPro" id="IPR006905">
    <property type="entry name" value="Flavin_halogenase"/>
</dbReference>
<dbReference type="Gene3D" id="3.50.50.60">
    <property type="entry name" value="FAD/NAD(P)-binding domain"/>
    <property type="match status" value="1"/>
</dbReference>
<dbReference type="GO" id="GO:0000166">
    <property type="term" value="F:nucleotide binding"/>
    <property type="evidence" value="ECO:0007669"/>
    <property type="project" value="UniProtKB-KW"/>
</dbReference>
<comment type="caution">
    <text evidence="3">The sequence shown here is derived from an EMBL/GenBank/DDBJ whole genome shotgun (WGS) entry which is preliminary data.</text>
</comment>
<feature type="active site" evidence="1">
    <location>
        <position position="83"/>
    </location>
</feature>
<evidence type="ECO:0000313" key="3">
    <source>
        <dbReference type="EMBL" id="RIA35392.1"/>
    </source>
</evidence>
<accession>A0A397ND54</accession>
<dbReference type="OrthoDB" id="462203at2"/>
<keyword evidence="2" id="KW-0274">FAD</keyword>
<dbReference type="Proteomes" id="UP000266568">
    <property type="component" value="Unassembled WGS sequence"/>
</dbReference>
<dbReference type="Pfam" id="PF04820">
    <property type="entry name" value="Trp_halogenase"/>
    <property type="match status" value="1"/>
</dbReference>